<dbReference type="InterPro" id="IPR036097">
    <property type="entry name" value="HisK_dim/P_sf"/>
</dbReference>
<evidence type="ECO:0000256" key="14">
    <source>
        <dbReference type="SAM" id="Phobius"/>
    </source>
</evidence>
<dbReference type="PANTHER" id="PTHR43065">
    <property type="entry name" value="SENSOR HISTIDINE KINASE"/>
    <property type="match status" value="1"/>
</dbReference>
<evidence type="ECO:0000256" key="9">
    <source>
        <dbReference type="ARBA" id="ARBA00022777"/>
    </source>
</evidence>
<gene>
    <name evidence="16" type="primary">dctB</name>
    <name evidence="16" type="ORF">MPL3356_250048</name>
</gene>
<dbReference type="PROSITE" id="PS50109">
    <property type="entry name" value="HIS_KIN"/>
    <property type="match status" value="1"/>
</dbReference>
<dbReference type="InterPro" id="IPR005467">
    <property type="entry name" value="His_kinase_dom"/>
</dbReference>
<keyword evidence="8" id="KW-0547">Nucleotide-binding</keyword>
<dbReference type="CDD" id="cd00082">
    <property type="entry name" value="HisKA"/>
    <property type="match status" value="1"/>
</dbReference>
<accession>A0A090DUD8</accession>
<keyword evidence="17" id="KW-1185">Reference proteome</keyword>
<dbReference type="GO" id="GO:0000155">
    <property type="term" value="F:phosphorelay sensor kinase activity"/>
    <property type="evidence" value="ECO:0007669"/>
    <property type="project" value="InterPro"/>
</dbReference>
<comment type="catalytic activity">
    <reaction evidence="1">
        <text>ATP + protein L-histidine = ADP + protein N-phospho-L-histidine.</text>
        <dbReference type="EC" id="2.7.13.3"/>
    </reaction>
</comment>
<dbReference type="AlphaFoldDB" id="A0A090DUD8"/>
<name>A0A090DUD8_MESPL</name>
<dbReference type="Gene3D" id="1.10.287.130">
    <property type="match status" value="1"/>
</dbReference>
<dbReference type="SMART" id="SM00387">
    <property type="entry name" value="HATPase_c"/>
    <property type="match status" value="1"/>
</dbReference>
<dbReference type="SUPFAM" id="SSF55874">
    <property type="entry name" value="ATPase domain of HSP90 chaperone/DNA topoisomerase II/histidine kinase"/>
    <property type="match status" value="1"/>
</dbReference>
<evidence type="ECO:0000256" key="4">
    <source>
        <dbReference type="ARBA" id="ARBA00022475"/>
    </source>
</evidence>
<dbReference type="Pfam" id="PF00512">
    <property type="entry name" value="HisKA"/>
    <property type="match status" value="1"/>
</dbReference>
<keyword evidence="6 16" id="KW-0808">Transferase</keyword>
<keyword evidence="10" id="KW-0067">ATP-binding</keyword>
<dbReference type="InterPro" id="IPR029151">
    <property type="entry name" value="Sensor-like_sf"/>
</dbReference>
<dbReference type="Pfam" id="PF02518">
    <property type="entry name" value="HATPase_c"/>
    <property type="match status" value="1"/>
</dbReference>
<evidence type="ECO:0000256" key="11">
    <source>
        <dbReference type="ARBA" id="ARBA00022989"/>
    </source>
</evidence>
<evidence type="ECO:0000256" key="1">
    <source>
        <dbReference type="ARBA" id="ARBA00000085"/>
    </source>
</evidence>
<dbReference type="Gene3D" id="3.30.450.20">
    <property type="entry name" value="PAS domain"/>
    <property type="match status" value="2"/>
</dbReference>
<sequence>MAKSSTKVANAVVNDGISEGGLHKAPFNFPGRLGTGRFLWLAVLFALLGAGLGFFVLAAGRIAGTKAASDLRDRALAARPLAADTLKGDVEKQRLIPRVLARDGAVQEILRSPGTGGEAALDEKLRAIAHEAASSVIYVINSEGTAVAASNAGEPTSFVGRDYRFRHYFVEAMATGMATQYALGTVSKRPGLFLSSRIDGPEGPLGVVVVKVELDRVESSWRKSGFVVFTSDERGVVLSTSVPQWRFGALSPLSKKEAKIARDHLQLPGAAFEPVPLSHRGGNLVTASTVDKEAGFVTVSQDLGKVVPGWRLSLLIPADAEISAAMMTARATALLALVLVAFAVAVIVRRRRAIRQRQDALAHMNAELEHRVNLRTAELRRSNEALAAQIAERENAEARVRRLCEELSQANRLSILGQIAAGVAHEINQPVTAIRTYAENASRLLRGDRPQETARNLKSIIAITGRIGAITETLRSFSRRATGSVGPISAEDAIDGALSLLSGRIRESGVTIERQRTDPSPTVVASCVRLEQILVNLLQNSLDALKGLPEPRIEIALAQNKETVTISVRDNGAGLAPEIRKSLFMPFTTSKEKGLGLGLLISEEIARELGGSLRLDASDERGTSFTIELRRAE</sequence>
<dbReference type="PRINTS" id="PR00344">
    <property type="entry name" value="BCTRLSENSOR"/>
</dbReference>
<evidence type="ECO:0000313" key="16">
    <source>
        <dbReference type="EMBL" id="CDX17959.1"/>
    </source>
</evidence>
<evidence type="ECO:0000259" key="15">
    <source>
        <dbReference type="PROSITE" id="PS50109"/>
    </source>
</evidence>
<dbReference type="SMART" id="SM00388">
    <property type="entry name" value="HisKA"/>
    <property type="match status" value="1"/>
</dbReference>
<evidence type="ECO:0000256" key="2">
    <source>
        <dbReference type="ARBA" id="ARBA00004651"/>
    </source>
</evidence>
<feature type="coiled-coil region" evidence="13">
    <location>
        <begin position="379"/>
        <end position="413"/>
    </location>
</feature>
<dbReference type="InterPro" id="IPR003594">
    <property type="entry name" value="HATPase_dom"/>
</dbReference>
<dbReference type="PANTHER" id="PTHR43065:SF46">
    <property type="entry name" value="C4-DICARBOXYLATE TRANSPORT SENSOR PROTEIN DCTB"/>
    <property type="match status" value="1"/>
</dbReference>
<feature type="domain" description="Histidine kinase" evidence="15">
    <location>
        <begin position="422"/>
        <end position="633"/>
    </location>
</feature>
<feature type="transmembrane region" description="Helical" evidence="14">
    <location>
        <begin position="38"/>
        <end position="59"/>
    </location>
</feature>
<dbReference type="GO" id="GO:0005886">
    <property type="term" value="C:plasma membrane"/>
    <property type="evidence" value="ECO:0007669"/>
    <property type="project" value="UniProtKB-SubCell"/>
</dbReference>
<keyword evidence="9" id="KW-0418">Kinase</keyword>
<evidence type="ECO:0000256" key="8">
    <source>
        <dbReference type="ARBA" id="ARBA00022741"/>
    </source>
</evidence>
<evidence type="ECO:0000256" key="10">
    <source>
        <dbReference type="ARBA" id="ARBA00022840"/>
    </source>
</evidence>
<evidence type="ECO:0000256" key="3">
    <source>
        <dbReference type="ARBA" id="ARBA00012438"/>
    </source>
</evidence>
<dbReference type="InterPro" id="IPR036890">
    <property type="entry name" value="HATPase_C_sf"/>
</dbReference>
<dbReference type="Gene3D" id="3.30.565.10">
    <property type="entry name" value="Histidine kinase-like ATPase, C-terminal domain"/>
    <property type="match status" value="1"/>
</dbReference>
<dbReference type="SUPFAM" id="SSF103190">
    <property type="entry name" value="Sensory domain-like"/>
    <property type="match status" value="1"/>
</dbReference>
<keyword evidence="12" id="KW-0902">Two-component regulatory system</keyword>
<keyword evidence="13" id="KW-0175">Coiled coil</keyword>
<dbReference type="EMBL" id="CCMZ01000018">
    <property type="protein sequence ID" value="CDX17959.1"/>
    <property type="molecule type" value="Genomic_DNA"/>
</dbReference>
<dbReference type="InterPro" id="IPR017055">
    <property type="entry name" value="Sig_transdc_His_kinase_DctB"/>
</dbReference>
<dbReference type="InterPro" id="IPR004358">
    <property type="entry name" value="Sig_transdc_His_kin-like_C"/>
</dbReference>
<dbReference type="EC" id="2.7.13.3" evidence="3"/>
<evidence type="ECO:0000256" key="12">
    <source>
        <dbReference type="ARBA" id="ARBA00023012"/>
    </source>
</evidence>
<dbReference type="SUPFAM" id="SSF47384">
    <property type="entry name" value="Homodimeric domain of signal transducing histidine kinase"/>
    <property type="match status" value="1"/>
</dbReference>
<evidence type="ECO:0000256" key="7">
    <source>
        <dbReference type="ARBA" id="ARBA00022692"/>
    </source>
</evidence>
<proteinExistence type="predicted"/>
<comment type="subcellular location">
    <subcellularLocation>
        <location evidence="2">Cell membrane</location>
        <topology evidence="2">Multi-pass membrane protein</topology>
    </subcellularLocation>
</comment>
<keyword evidence="14" id="KW-0472">Membrane</keyword>
<dbReference type="STRING" id="69974.MPLDJ20_20044"/>
<keyword evidence="11 14" id="KW-1133">Transmembrane helix</keyword>
<keyword evidence="7 14" id="KW-0812">Transmembrane</keyword>
<dbReference type="PIRSF" id="PIRSF036431">
    <property type="entry name" value="STHK_DctB"/>
    <property type="match status" value="1"/>
</dbReference>
<protein>
    <recommendedName>
        <fullName evidence="3">histidine kinase</fullName>
        <ecNumber evidence="3">2.7.13.3</ecNumber>
    </recommendedName>
</protein>
<evidence type="ECO:0000256" key="5">
    <source>
        <dbReference type="ARBA" id="ARBA00022553"/>
    </source>
</evidence>
<evidence type="ECO:0000313" key="17">
    <source>
        <dbReference type="Proteomes" id="UP000045285"/>
    </source>
</evidence>
<keyword evidence="4" id="KW-1003">Cell membrane</keyword>
<dbReference type="InterPro" id="IPR003661">
    <property type="entry name" value="HisK_dim/P_dom"/>
</dbReference>
<evidence type="ECO:0000256" key="13">
    <source>
        <dbReference type="SAM" id="Coils"/>
    </source>
</evidence>
<feature type="transmembrane region" description="Helical" evidence="14">
    <location>
        <begin position="331"/>
        <end position="348"/>
    </location>
</feature>
<organism evidence="16 17">
    <name type="scientific">Mesorhizobium plurifarium</name>
    <dbReference type="NCBI Taxonomy" id="69974"/>
    <lineage>
        <taxon>Bacteria</taxon>
        <taxon>Pseudomonadati</taxon>
        <taxon>Pseudomonadota</taxon>
        <taxon>Alphaproteobacteria</taxon>
        <taxon>Hyphomicrobiales</taxon>
        <taxon>Phyllobacteriaceae</taxon>
        <taxon>Mesorhizobium</taxon>
    </lineage>
</organism>
<evidence type="ECO:0000256" key="6">
    <source>
        <dbReference type="ARBA" id="ARBA00022679"/>
    </source>
</evidence>
<dbReference type="GO" id="GO:0005524">
    <property type="term" value="F:ATP binding"/>
    <property type="evidence" value="ECO:0007669"/>
    <property type="project" value="UniProtKB-KW"/>
</dbReference>
<keyword evidence="5" id="KW-0597">Phosphoprotein</keyword>
<reference evidence="17" key="1">
    <citation type="submission" date="2014-08" db="EMBL/GenBank/DDBJ databases">
        <authorList>
            <person name="Moulin L."/>
        </authorList>
    </citation>
    <scope>NUCLEOTIDE SEQUENCE [LARGE SCALE GENOMIC DNA]</scope>
</reference>
<dbReference type="Gene3D" id="6.10.250.3020">
    <property type="match status" value="1"/>
</dbReference>
<dbReference type="Proteomes" id="UP000045285">
    <property type="component" value="Unassembled WGS sequence"/>
</dbReference>